<evidence type="ECO:0000313" key="2">
    <source>
        <dbReference type="Proteomes" id="UP000304864"/>
    </source>
</evidence>
<dbReference type="KEGG" id="thig:FE785_05205"/>
<dbReference type="EMBL" id="CP040602">
    <property type="protein sequence ID" value="QCU91127.1"/>
    <property type="molecule type" value="Genomic_DNA"/>
</dbReference>
<sequence length="147" mass="17262">MNTTEKVQTCLDFIDQRLENQAEQTIRIAELIIEDIKNLTAGYHQAMRNGNLKEHSELVRQTQLNWVNQLHDIILEQSNRDLSGQVIQALQKFVSNLNQTQMQHLHFELPSPVAREYDAQYQYLSQEEIELLMGQQRLFPDNNDSMH</sequence>
<keyword evidence="2" id="KW-1185">Reference proteome</keyword>
<dbReference type="SUPFAM" id="SSF75708">
    <property type="entry name" value="Chemotaxis phosphatase CheZ"/>
    <property type="match status" value="1"/>
</dbReference>
<dbReference type="AlphaFoldDB" id="A0A4P9K9V8"/>
<protein>
    <submittedName>
        <fullName evidence="1">Uncharacterized protein</fullName>
    </submittedName>
</protein>
<reference evidence="1 2" key="1">
    <citation type="submission" date="2019-05" db="EMBL/GenBank/DDBJ databases">
        <title>Thiomicrorhabdus sediminis sp. nov, a novel sulfur-oxidizing bacterium isolated from coastal sediment.</title>
        <authorList>
            <person name="Liu X."/>
        </authorList>
    </citation>
    <scope>NUCLEOTIDE SEQUENCE [LARGE SCALE GENOMIC DNA]</scope>
    <source>
        <strain evidence="1 2">G1</strain>
    </source>
</reference>
<dbReference type="Proteomes" id="UP000304864">
    <property type="component" value="Chromosome"/>
</dbReference>
<accession>A0A4P9K9V8</accession>
<organism evidence="1 2">
    <name type="scientific">Thiomicrorhabdus sediminis</name>
    <dbReference type="NCBI Taxonomy" id="2580412"/>
    <lineage>
        <taxon>Bacteria</taxon>
        <taxon>Pseudomonadati</taxon>
        <taxon>Pseudomonadota</taxon>
        <taxon>Gammaproteobacteria</taxon>
        <taxon>Thiotrichales</taxon>
        <taxon>Piscirickettsiaceae</taxon>
        <taxon>Thiomicrorhabdus</taxon>
    </lineage>
</organism>
<name>A0A4P9K9V8_9GAMM</name>
<evidence type="ECO:0000313" key="1">
    <source>
        <dbReference type="EMBL" id="QCU91127.1"/>
    </source>
</evidence>
<proteinExistence type="predicted"/>
<dbReference type="OrthoDB" id="5612470at2"/>
<gene>
    <name evidence="1" type="ORF">FE785_05205</name>
</gene>